<evidence type="ECO:0000256" key="2">
    <source>
        <dbReference type="ARBA" id="ARBA00023125"/>
    </source>
</evidence>
<gene>
    <name evidence="5" type="ORF">DES53_102197</name>
</gene>
<evidence type="ECO:0000256" key="1">
    <source>
        <dbReference type="ARBA" id="ARBA00023015"/>
    </source>
</evidence>
<dbReference type="EMBL" id="QNRR01000002">
    <property type="protein sequence ID" value="RBP45815.1"/>
    <property type="molecule type" value="Genomic_DNA"/>
</dbReference>
<dbReference type="PRINTS" id="PR00598">
    <property type="entry name" value="HTHMARR"/>
</dbReference>
<dbReference type="RefSeq" id="WP_113957384.1">
    <property type="nucleotide sequence ID" value="NZ_QNRR01000002.1"/>
</dbReference>
<evidence type="ECO:0000313" key="5">
    <source>
        <dbReference type="EMBL" id="RBP45815.1"/>
    </source>
</evidence>
<organism evidence="5 6">
    <name type="scientific">Roseimicrobium gellanilyticum</name>
    <dbReference type="NCBI Taxonomy" id="748857"/>
    <lineage>
        <taxon>Bacteria</taxon>
        <taxon>Pseudomonadati</taxon>
        <taxon>Verrucomicrobiota</taxon>
        <taxon>Verrucomicrobiia</taxon>
        <taxon>Verrucomicrobiales</taxon>
        <taxon>Verrucomicrobiaceae</taxon>
        <taxon>Roseimicrobium</taxon>
    </lineage>
</organism>
<accession>A0A366HQ67</accession>
<keyword evidence="6" id="KW-1185">Reference proteome</keyword>
<dbReference type="GO" id="GO:0006950">
    <property type="term" value="P:response to stress"/>
    <property type="evidence" value="ECO:0007669"/>
    <property type="project" value="TreeGrafter"/>
</dbReference>
<evidence type="ECO:0000256" key="3">
    <source>
        <dbReference type="ARBA" id="ARBA00023163"/>
    </source>
</evidence>
<dbReference type="SMART" id="SM00347">
    <property type="entry name" value="HTH_MARR"/>
    <property type="match status" value="1"/>
</dbReference>
<dbReference type="Gene3D" id="1.10.10.10">
    <property type="entry name" value="Winged helix-like DNA-binding domain superfamily/Winged helix DNA-binding domain"/>
    <property type="match status" value="1"/>
</dbReference>
<sequence length="151" mass="16823">MATANGTKQSSLRDPGKVADFILFSQREFLLNLSKDLSRGNISFAQFYLMSYLGTSRDLTMTDIARKMGHSTAAATGLVDRLEKLGYVERMHAADDRRKVLVKITTKGLELVSKLRTALQERVAEAMHETNSYDVDTLVANYRGDTAMALQ</sequence>
<evidence type="ECO:0000313" key="6">
    <source>
        <dbReference type="Proteomes" id="UP000253426"/>
    </source>
</evidence>
<dbReference type="InterPro" id="IPR036388">
    <property type="entry name" value="WH-like_DNA-bd_sf"/>
</dbReference>
<dbReference type="Proteomes" id="UP000253426">
    <property type="component" value="Unassembled WGS sequence"/>
</dbReference>
<proteinExistence type="predicted"/>
<dbReference type="OrthoDB" id="327696at2"/>
<reference evidence="5 6" key="1">
    <citation type="submission" date="2018-06" db="EMBL/GenBank/DDBJ databases">
        <title>Genomic Encyclopedia of Type Strains, Phase IV (KMG-IV): sequencing the most valuable type-strain genomes for metagenomic binning, comparative biology and taxonomic classification.</title>
        <authorList>
            <person name="Goeker M."/>
        </authorList>
    </citation>
    <scope>NUCLEOTIDE SEQUENCE [LARGE SCALE GENOMIC DNA]</scope>
    <source>
        <strain evidence="5 6">DSM 25532</strain>
    </source>
</reference>
<comment type="caution">
    <text evidence="5">The sequence shown here is derived from an EMBL/GenBank/DDBJ whole genome shotgun (WGS) entry which is preliminary data.</text>
</comment>
<dbReference type="Pfam" id="PF12802">
    <property type="entry name" value="MarR_2"/>
    <property type="match status" value="1"/>
</dbReference>
<dbReference type="GO" id="GO:0003677">
    <property type="term" value="F:DNA binding"/>
    <property type="evidence" value="ECO:0007669"/>
    <property type="project" value="UniProtKB-KW"/>
</dbReference>
<dbReference type="GO" id="GO:0003700">
    <property type="term" value="F:DNA-binding transcription factor activity"/>
    <property type="evidence" value="ECO:0007669"/>
    <property type="project" value="InterPro"/>
</dbReference>
<name>A0A366HQ67_9BACT</name>
<dbReference type="InterPro" id="IPR039422">
    <property type="entry name" value="MarR/SlyA-like"/>
</dbReference>
<dbReference type="SUPFAM" id="SSF46785">
    <property type="entry name" value="Winged helix' DNA-binding domain"/>
    <property type="match status" value="1"/>
</dbReference>
<dbReference type="AlphaFoldDB" id="A0A366HQ67"/>
<dbReference type="PROSITE" id="PS50995">
    <property type="entry name" value="HTH_MARR_2"/>
    <property type="match status" value="1"/>
</dbReference>
<keyword evidence="2 5" id="KW-0238">DNA-binding</keyword>
<dbReference type="InterPro" id="IPR000835">
    <property type="entry name" value="HTH_MarR-typ"/>
</dbReference>
<evidence type="ECO:0000259" key="4">
    <source>
        <dbReference type="PROSITE" id="PS50995"/>
    </source>
</evidence>
<protein>
    <submittedName>
        <fullName evidence="5">DNA-binding MarR family transcriptional regulator</fullName>
    </submittedName>
</protein>
<dbReference type="PANTHER" id="PTHR33164:SF89">
    <property type="entry name" value="MARR FAMILY REGULATORY PROTEIN"/>
    <property type="match status" value="1"/>
</dbReference>
<dbReference type="InterPro" id="IPR023187">
    <property type="entry name" value="Tscrpt_reg_MarR-type_CS"/>
</dbReference>
<keyword evidence="3" id="KW-0804">Transcription</keyword>
<dbReference type="PROSITE" id="PS01117">
    <property type="entry name" value="HTH_MARR_1"/>
    <property type="match status" value="1"/>
</dbReference>
<dbReference type="PANTHER" id="PTHR33164">
    <property type="entry name" value="TRANSCRIPTIONAL REGULATOR, MARR FAMILY"/>
    <property type="match status" value="1"/>
</dbReference>
<dbReference type="InterPro" id="IPR036390">
    <property type="entry name" value="WH_DNA-bd_sf"/>
</dbReference>
<keyword evidence="1" id="KW-0805">Transcription regulation</keyword>
<feature type="domain" description="HTH marR-type" evidence="4">
    <location>
        <begin position="1"/>
        <end position="147"/>
    </location>
</feature>